<keyword evidence="3" id="KW-1185">Reference proteome</keyword>
<gene>
    <name evidence="2" type="ORF">Q3982_08990</name>
</gene>
<keyword evidence="1" id="KW-0732">Signal</keyword>
<name>A0AA43RLK5_9ACTN</name>
<dbReference type="AlphaFoldDB" id="A0AA43RLK5"/>
<organism evidence="2 3">
    <name type="scientific">Phoenicibacter congonensis</name>
    <dbReference type="NCBI Taxonomy" id="1944646"/>
    <lineage>
        <taxon>Bacteria</taxon>
        <taxon>Bacillati</taxon>
        <taxon>Actinomycetota</taxon>
        <taxon>Coriobacteriia</taxon>
        <taxon>Eggerthellales</taxon>
        <taxon>Eggerthellaceae</taxon>
        <taxon>Phoenicibacter</taxon>
    </lineage>
</organism>
<dbReference type="Proteomes" id="UP001168575">
    <property type="component" value="Unassembled WGS sequence"/>
</dbReference>
<dbReference type="EMBL" id="JAUMVS010000312">
    <property type="protein sequence ID" value="MDO4842795.1"/>
    <property type="molecule type" value="Genomic_DNA"/>
</dbReference>
<proteinExistence type="predicted"/>
<feature type="chain" id="PRO_5041464091" evidence="1">
    <location>
        <begin position="26"/>
        <end position="102"/>
    </location>
</feature>
<comment type="caution">
    <text evidence="2">The sequence shown here is derived from an EMBL/GenBank/DDBJ whole genome shotgun (WGS) entry which is preliminary data.</text>
</comment>
<evidence type="ECO:0000313" key="3">
    <source>
        <dbReference type="Proteomes" id="UP001168575"/>
    </source>
</evidence>
<protein>
    <submittedName>
        <fullName evidence="2">Uncharacterized protein</fullName>
    </submittedName>
</protein>
<reference evidence="2" key="1">
    <citation type="submission" date="2023-07" db="EMBL/GenBank/DDBJ databases">
        <title>Between Cages and Wild: Unraveling the Impact of Captivity on Animal Microbiomes and Antimicrobial Resistance.</title>
        <authorList>
            <person name="Schmartz G.P."/>
            <person name="Rehner J."/>
            <person name="Schuff M.J."/>
            <person name="Becker S.L."/>
            <person name="Kravczyk M."/>
            <person name="Gurevich A."/>
            <person name="Francke R."/>
            <person name="Mueller R."/>
            <person name="Keller V."/>
            <person name="Keller A."/>
        </authorList>
    </citation>
    <scope>NUCLEOTIDE SEQUENCE</scope>
    <source>
        <strain evidence="2">S12M_St_49</strain>
    </source>
</reference>
<feature type="signal peptide" evidence="1">
    <location>
        <begin position="1"/>
        <end position="25"/>
    </location>
</feature>
<accession>A0AA43RLK5</accession>
<evidence type="ECO:0000313" key="2">
    <source>
        <dbReference type="EMBL" id="MDO4842795.1"/>
    </source>
</evidence>
<sequence length="102" mass="10902">MSKNGKKVLAALMCALICGSSQALANGINNIKTKDINIGMISARLGPNVPNQTTSNQNIARTQEPVPGAVNQSIDIKLKLANANPQSEVITVFRRVRLGMKM</sequence>
<evidence type="ECO:0000256" key="1">
    <source>
        <dbReference type="SAM" id="SignalP"/>
    </source>
</evidence>